<evidence type="ECO:0000256" key="4">
    <source>
        <dbReference type="ARBA" id="ARBA00022692"/>
    </source>
</evidence>
<evidence type="ECO:0000256" key="5">
    <source>
        <dbReference type="ARBA" id="ARBA00022989"/>
    </source>
</evidence>
<feature type="domain" description="ABC transmembrane type-1" evidence="9">
    <location>
        <begin position="97"/>
        <end position="286"/>
    </location>
</feature>
<feature type="region of interest" description="Disordered" evidence="8">
    <location>
        <begin position="1"/>
        <end position="22"/>
    </location>
</feature>
<dbReference type="InterPro" id="IPR035906">
    <property type="entry name" value="MetI-like_sf"/>
</dbReference>
<evidence type="ECO:0000256" key="2">
    <source>
        <dbReference type="ARBA" id="ARBA00022448"/>
    </source>
</evidence>
<evidence type="ECO:0000256" key="6">
    <source>
        <dbReference type="ARBA" id="ARBA00023136"/>
    </source>
</evidence>
<keyword evidence="4 7" id="KW-0812">Transmembrane</keyword>
<dbReference type="GO" id="GO:0055085">
    <property type="term" value="P:transmembrane transport"/>
    <property type="evidence" value="ECO:0007669"/>
    <property type="project" value="InterPro"/>
</dbReference>
<reference evidence="10" key="1">
    <citation type="submission" date="2021-01" db="EMBL/GenBank/DDBJ databases">
        <title>Novel species in genus Nocardioides.</title>
        <authorList>
            <person name="Zhang G."/>
        </authorList>
    </citation>
    <scope>NUCLEOTIDE SEQUENCE</scope>
    <source>
        <strain evidence="10">Zg-536</strain>
    </source>
</reference>
<feature type="compositionally biased region" description="Low complexity" evidence="8">
    <location>
        <begin position="9"/>
        <end position="18"/>
    </location>
</feature>
<dbReference type="Proteomes" id="UP000663791">
    <property type="component" value="Unassembled WGS sequence"/>
</dbReference>
<comment type="caution">
    <text evidence="10">The sequence shown here is derived from an EMBL/GenBank/DDBJ whole genome shotgun (WGS) entry which is preliminary data.</text>
</comment>
<feature type="transmembrane region" description="Helical" evidence="7">
    <location>
        <begin position="263"/>
        <end position="285"/>
    </location>
</feature>
<dbReference type="Pfam" id="PF00528">
    <property type="entry name" value="BPD_transp_1"/>
    <property type="match status" value="1"/>
</dbReference>
<name>A0A938Y4E5_9ACTN</name>
<dbReference type="PANTHER" id="PTHR43386">
    <property type="entry name" value="OLIGOPEPTIDE TRANSPORT SYSTEM PERMEASE PROTEIN APPC"/>
    <property type="match status" value="1"/>
</dbReference>
<feature type="transmembrane region" description="Helical" evidence="7">
    <location>
        <begin position="99"/>
        <end position="121"/>
    </location>
</feature>
<evidence type="ECO:0000256" key="7">
    <source>
        <dbReference type="RuleBase" id="RU363032"/>
    </source>
</evidence>
<evidence type="ECO:0000256" key="3">
    <source>
        <dbReference type="ARBA" id="ARBA00022475"/>
    </source>
</evidence>
<feature type="transmembrane region" description="Helical" evidence="7">
    <location>
        <begin position="133"/>
        <end position="154"/>
    </location>
</feature>
<dbReference type="AlphaFoldDB" id="A0A938Y4E5"/>
<sequence length="304" mass="31901">MSTVDDSSHVSSPLSPVPETAPSARRRRVDLRLWLPLGVLLLIGAASVLGPGLLDLEPEAQDLGNRLQEPVWLGGDGGALGTDAFGRDLLARTLAGGQVSLAVGFGAATGAVLLGVLLGLVAGYRGGRLDRAIMSVADVWLAFPFLVLALAAVAVVGSDIPVLIALLTLGGWVLPTRVTRTIVQRLRGEDYVVAATGAGASDAYVVWRHLLPQVLPVTLVVWSFTVGTLVVIESSLSFLGLGVRPPTPSWGNLISDGTSYLETAWWILTWPALMIVVTVLCANALGTALRRRLSNVALDPKVLT</sequence>
<feature type="transmembrane region" description="Helical" evidence="7">
    <location>
        <begin position="217"/>
        <end position="243"/>
    </location>
</feature>
<feature type="transmembrane region" description="Helical" evidence="7">
    <location>
        <begin position="160"/>
        <end position="178"/>
    </location>
</feature>
<dbReference type="SUPFAM" id="SSF161098">
    <property type="entry name" value="MetI-like"/>
    <property type="match status" value="1"/>
</dbReference>
<dbReference type="GO" id="GO:0005886">
    <property type="term" value="C:plasma membrane"/>
    <property type="evidence" value="ECO:0007669"/>
    <property type="project" value="UniProtKB-SubCell"/>
</dbReference>
<dbReference type="InterPro" id="IPR000515">
    <property type="entry name" value="MetI-like"/>
</dbReference>
<gene>
    <name evidence="10" type="ORF">JK386_03980</name>
</gene>
<comment type="similarity">
    <text evidence="7">Belongs to the binding-protein-dependent transport system permease family.</text>
</comment>
<evidence type="ECO:0000313" key="11">
    <source>
        <dbReference type="Proteomes" id="UP000663791"/>
    </source>
</evidence>
<keyword evidence="6 7" id="KW-0472">Membrane</keyword>
<evidence type="ECO:0000313" key="10">
    <source>
        <dbReference type="EMBL" id="MBM9459050.1"/>
    </source>
</evidence>
<dbReference type="Gene3D" id="1.10.3720.10">
    <property type="entry name" value="MetI-like"/>
    <property type="match status" value="1"/>
</dbReference>
<evidence type="ECO:0000256" key="1">
    <source>
        <dbReference type="ARBA" id="ARBA00004651"/>
    </source>
</evidence>
<dbReference type="InterPro" id="IPR050366">
    <property type="entry name" value="BP-dependent_transpt_permease"/>
</dbReference>
<keyword evidence="11" id="KW-1185">Reference proteome</keyword>
<dbReference type="PROSITE" id="PS50928">
    <property type="entry name" value="ABC_TM1"/>
    <property type="match status" value="1"/>
</dbReference>
<organism evidence="10 11">
    <name type="scientific">Nocardioides faecalis</name>
    <dbReference type="NCBI Taxonomy" id="2803858"/>
    <lineage>
        <taxon>Bacteria</taxon>
        <taxon>Bacillati</taxon>
        <taxon>Actinomycetota</taxon>
        <taxon>Actinomycetes</taxon>
        <taxon>Propionibacteriales</taxon>
        <taxon>Nocardioidaceae</taxon>
        <taxon>Nocardioides</taxon>
    </lineage>
</organism>
<keyword evidence="3" id="KW-1003">Cell membrane</keyword>
<proteinExistence type="inferred from homology"/>
<dbReference type="CDD" id="cd06261">
    <property type="entry name" value="TM_PBP2"/>
    <property type="match status" value="1"/>
</dbReference>
<accession>A0A938Y4E5</accession>
<comment type="subcellular location">
    <subcellularLocation>
        <location evidence="1 7">Cell membrane</location>
        <topology evidence="1 7">Multi-pass membrane protein</topology>
    </subcellularLocation>
</comment>
<dbReference type="RefSeq" id="WP_205290347.1">
    <property type="nucleotide sequence ID" value="NZ_CP074406.1"/>
</dbReference>
<evidence type="ECO:0000256" key="8">
    <source>
        <dbReference type="SAM" id="MobiDB-lite"/>
    </source>
</evidence>
<evidence type="ECO:0000259" key="9">
    <source>
        <dbReference type="PROSITE" id="PS50928"/>
    </source>
</evidence>
<dbReference type="PANTHER" id="PTHR43386:SF1">
    <property type="entry name" value="D,D-DIPEPTIDE TRANSPORT SYSTEM PERMEASE PROTEIN DDPC-RELATED"/>
    <property type="match status" value="1"/>
</dbReference>
<keyword evidence="5 7" id="KW-1133">Transmembrane helix</keyword>
<feature type="transmembrane region" description="Helical" evidence="7">
    <location>
        <begin position="33"/>
        <end position="54"/>
    </location>
</feature>
<protein>
    <submittedName>
        <fullName evidence="10">ABC transporter permease</fullName>
    </submittedName>
</protein>
<keyword evidence="2 7" id="KW-0813">Transport</keyword>
<dbReference type="EMBL" id="JAERTX010000003">
    <property type="protein sequence ID" value="MBM9459050.1"/>
    <property type="molecule type" value="Genomic_DNA"/>
</dbReference>